<organism evidence="2 3">
    <name type="scientific">Puccinia graminis f. sp. tritici</name>
    <dbReference type="NCBI Taxonomy" id="56615"/>
    <lineage>
        <taxon>Eukaryota</taxon>
        <taxon>Fungi</taxon>
        <taxon>Dikarya</taxon>
        <taxon>Basidiomycota</taxon>
        <taxon>Pucciniomycotina</taxon>
        <taxon>Pucciniomycetes</taxon>
        <taxon>Pucciniales</taxon>
        <taxon>Pucciniaceae</taxon>
        <taxon>Puccinia</taxon>
    </lineage>
</organism>
<dbReference type="Proteomes" id="UP000325313">
    <property type="component" value="Unassembled WGS sequence"/>
</dbReference>
<comment type="caution">
    <text evidence="2">The sequence shown here is derived from an EMBL/GenBank/DDBJ whole genome shotgun (WGS) entry which is preliminary data.</text>
</comment>
<name>A0A5B0NJL7_PUCGR</name>
<sequence length="102" mass="11399">MGWCGAGGGNDTTNPGDEEADRQPLLIESSLHPAKRSSLLEYTRQLPTQLNDIESANKSIIILHGLFDSNNNSRSLASQATQKTAYFWSIPFFSHLHYWAVY</sequence>
<evidence type="ECO:0000256" key="1">
    <source>
        <dbReference type="SAM" id="MobiDB-lite"/>
    </source>
</evidence>
<evidence type="ECO:0000313" key="3">
    <source>
        <dbReference type="Proteomes" id="UP000325313"/>
    </source>
</evidence>
<dbReference type="EMBL" id="VDEP01000407">
    <property type="protein sequence ID" value="KAA1088138.1"/>
    <property type="molecule type" value="Genomic_DNA"/>
</dbReference>
<feature type="compositionally biased region" description="Gly residues" evidence="1">
    <location>
        <begin position="1"/>
        <end position="10"/>
    </location>
</feature>
<accession>A0A5B0NJL7</accession>
<dbReference type="AlphaFoldDB" id="A0A5B0NJL7"/>
<feature type="region of interest" description="Disordered" evidence="1">
    <location>
        <begin position="1"/>
        <end position="20"/>
    </location>
</feature>
<proteinExistence type="predicted"/>
<evidence type="ECO:0000313" key="2">
    <source>
        <dbReference type="EMBL" id="KAA1088138.1"/>
    </source>
</evidence>
<protein>
    <submittedName>
        <fullName evidence="2">Uncharacterized protein</fullName>
    </submittedName>
</protein>
<reference evidence="2 3" key="1">
    <citation type="submission" date="2019-05" db="EMBL/GenBank/DDBJ databases">
        <title>Emergence of the Ug99 lineage of the wheat stem rust pathogen through somatic hybridization.</title>
        <authorList>
            <person name="Li F."/>
            <person name="Upadhyaya N.M."/>
            <person name="Sperschneider J."/>
            <person name="Matny O."/>
            <person name="Nguyen-Phuc H."/>
            <person name="Mago R."/>
            <person name="Raley C."/>
            <person name="Miller M.E."/>
            <person name="Silverstein K.A.T."/>
            <person name="Henningsen E."/>
            <person name="Hirsch C.D."/>
            <person name="Visser B."/>
            <person name="Pretorius Z.A."/>
            <person name="Steffenson B.J."/>
            <person name="Schwessinger B."/>
            <person name="Dodds P.N."/>
            <person name="Figueroa M."/>
        </authorList>
    </citation>
    <scope>NUCLEOTIDE SEQUENCE [LARGE SCALE GENOMIC DNA]</scope>
    <source>
        <strain evidence="2 3">Ug99</strain>
    </source>
</reference>
<gene>
    <name evidence="2" type="ORF">PGTUg99_018050</name>
</gene>